<dbReference type="eggNOG" id="ENOG502T9TC">
    <property type="taxonomic scope" value="Eukaryota"/>
</dbReference>
<reference evidence="2 3" key="1">
    <citation type="journal article" date="2012" name="Genome Biol.">
        <title>Genome and low-iron response of an oceanic diatom adapted to chronic iron limitation.</title>
        <authorList>
            <person name="Lommer M."/>
            <person name="Specht M."/>
            <person name="Roy A.S."/>
            <person name="Kraemer L."/>
            <person name="Andreson R."/>
            <person name="Gutowska M.A."/>
            <person name="Wolf J."/>
            <person name="Bergner S.V."/>
            <person name="Schilhabel M.B."/>
            <person name="Klostermeier U.C."/>
            <person name="Beiko R.G."/>
            <person name="Rosenstiel P."/>
            <person name="Hippler M."/>
            <person name="Laroche J."/>
        </authorList>
    </citation>
    <scope>NUCLEOTIDE SEQUENCE [LARGE SCALE GENOMIC DNA]</scope>
    <source>
        <strain evidence="2 3">CCMP1005</strain>
    </source>
</reference>
<keyword evidence="3" id="KW-1185">Reference proteome</keyword>
<comment type="caution">
    <text evidence="2">The sequence shown here is derived from an EMBL/GenBank/DDBJ whole genome shotgun (WGS) entry which is preliminary data.</text>
</comment>
<feature type="compositionally biased region" description="Polar residues" evidence="1">
    <location>
        <begin position="28"/>
        <end position="43"/>
    </location>
</feature>
<evidence type="ECO:0000313" key="2">
    <source>
        <dbReference type="EMBL" id="EJK71929.1"/>
    </source>
</evidence>
<sequence length="438" mass="49635">MDKSSDDGLPPPPAKDLDTWTRLERRSSGQISPSSVRYPSKGTSADGALLDLPPFGRGAAISITVRWYVPILFVERIDDNFASQVQSLDRVMKQAVDRRQKNSSRGSRRFESYSGTGRMKRSVLLCGLGAVFIGSRQSVGAKDNKPNRLRKERRKLFGEKEREANERFYDLDSLSDAEKLDVIKKAYYLSQVEVDWRERYDLLMRTVHATKHEQNLIEHSFGNDDAYNGNIDDTLDSNTEASHMDPVLISNRRRLQKNNYDKDVFGGYEYDKGNCPNAGSLGVPCAPNNIARLCNKYDRNNGSLKACIDACSPAFCCIHDAPRQANFLAPNCNTDENCAQYNYCYIAWWKLHDTVGPGLFLRVEQDDEFFDIPAEEIEGNAEDDPFLTQVLLHHFDDIAQIIEDGTVGNEFNADRIFLDPDYWTYPVTGEVDIDDGFE</sequence>
<feature type="region of interest" description="Disordered" evidence="1">
    <location>
        <begin position="1"/>
        <end position="43"/>
    </location>
</feature>
<evidence type="ECO:0000256" key="1">
    <source>
        <dbReference type="SAM" id="MobiDB-lite"/>
    </source>
</evidence>
<evidence type="ECO:0000313" key="3">
    <source>
        <dbReference type="Proteomes" id="UP000266841"/>
    </source>
</evidence>
<protein>
    <submittedName>
        <fullName evidence="2">Uncharacterized protein</fullName>
    </submittedName>
</protein>
<organism evidence="2 3">
    <name type="scientific">Thalassiosira oceanica</name>
    <name type="common">Marine diatom</name>
    <dbReference type="NCBI Taxonomy" id="159749"/>
    <lineage>
        <taxon>Eukaryota</taxon>
        <taxon>Sar</taxon>
        <taxon>Stramenopiles</taxon>
        <taxon>Ochrophyta</taxon>
        <taxon>Bacillariophyta</taxon>
        <taxon>Coscinodiscophyceae</taxon>
        <taxon>Thalassiosirophycidae</taxon>
        <taxon>Thalassiosirales</taxon>
        <taxon>Thalassiosiraceae</taxon>
        <taxon>Thalassiosira</taxon>
    </lineage>
</organism>
<dbReference type="Proteomes" id="UP000266841">
    <property type="component" value="Unassembled WGS sequence"/>
</dbReference>
<name>K0T456_THAOC</name>
<accession>K0T456</accession>
<gene>
    <name evidence="2" type="ORF">THAOC_06587</name>
</gene>
<dbReference type="OrthoDB" id="55846at2759"/>
<proteinExistence type="predicted"/>
<dbReference type="AlphaFoldDB" id="K0T456"/>
<dbReference type="EMBL" id="AGNL01006582">
    <property type="protein sequence ID" value="EJK71929.1"/>
    <property type="molecule type" value="Genomic_DNA"/>
</dbReference>
<feature type="compositionally biased region" description="Basic and acidic residues" evidence="1">
    <location>
        <begin position="15"/>
        <end position="27"/>
    </location>
</feature>